<evidence type="ECO:0000256" key="7">
    <source>
        <dbReference type="ARBA" id="ARBA00022840"/>
    </source>
</evidence>
<accession>A0A9E9CB95</accession>
<dbReference type="SUPFAM" id="SSF56059">
    <property type="entry name" value="Glutathione synthetase ATP-binding domain-like"/>
    <property type="match status" value="1"/>
</dbReference>
<evidence type="ECO:0000256" key="9">
    <source>
        <dbReference type="ARBA" id="ARBA00023211"/>
    </source>
</evidence>
<evidence type="ECO:0000256" key="10">
    <source>
        <dbReference type="HAMAP-Rule" id="MF_00162"/>
    </source>
</evidence>
<keyword evidence="13" id="KW-1185">Reference proteome</keyword>
<reference evidence="12" key="1">
    <citation type="submission" date="2022-12" db="EMBL/GenBank/DDBJ databases">
        <title>Polyphasic identification of a Novel Hot-Spring Cyanobacterium Ocullathermofonsia sinensis gen nov. sp. nov. and Genomic Insights on its Adaptations to the Thermal Habitat.</title>
        <authorList>
            <person name="Daroch M."/>
            <person name="Tang J."/>
            <person name="Jiang Y."/>
        </authorList>
    </citation>
    <scope>NUCLEOTIDE SEQUENCE</scope>
    <source>
        <strain evidence="12">PKUAC-SCTA174</strain>
    </source>
</reference>
<comment type="catalytic activity">
    <reaction evidence="10">
        <text>gamma-L-glutamyl-L-cysteine + glycine + ATP = glutathione + ADP + phosphate + H(+)</text>
        <dbReference type="Rhea" id="RHEA:13557"/>
        <dbReference type="ChEBI" id="CHEBI:15378"/>
        <dbReference type="ChEBI" id="CHEBI:30616"/>
        <dbReference type="ChEBI" id="CHEBI:43474"/>
        <dbReference type="ChEBI" id="CHEBI:57305"/>
        <dbReference type="ChEBI" id="CHEBI:57925"/>
        <dbReference type="ChEBI" id="CHEBI:58173"/>
        <dbReference type="ChEBI" id="CHEBI:456216"/>
        <dbReference type="EC" id="6.3.2.3"/>
    </reaction>
</comment>
<dbReference type="GO" id="GO:0046872">
    <property type="term" value="F:metal ion binding"/>
    <property type="evidence" value="ECO:0007669"/>
    <property type="project" value="UniProtKB-KW"/>
</dbReference>
<keyword evidence="3 10" id="KW-0436">Ligase</keyword>
<dbReference type="PANTHER" id="PTHR21621">
    <property type="entry name" value="RIBOSOMAL PROTEIN S6 MODIFICATION PROTEIN"/>
    <property type="match status" value="1"/>
</dbReference>
<evidence type="ECO:0000256" key="1">
    <source>
        <dbReference type="ARBA" id="ARBA00001936"/>
    </source>
</evidence>
<evidence type="ECO:0000256" key="6">
    <source>
        <dbReference type="ARBA" id="ARBA00022741"/>
    </source>
</evidence>
<evidence type="ECO:0000313" key="13">
    <source>
        <dbReference type="Proteomes" id="UP001163152"/>
    </source>
</evidence>
<dbReference type="Gene3D" id="3.30.1490.20">
    <property type="entry name" value="ATP-grasp fold, A domain"/>
    <property type="match status" value="1"/>
</dbReference>
<evidence type="ECO:0000256" key="3">
    <source>
        <dbReference type="ARBA" id="ARBA00022598"/>
    </source>
</evidence>
<keyword evidence="7 10" id="KW-0067">ATP-binding</keyword>
<proteinExistence type="inferred from homology"/>
<dbReference type="InterPro" id="IPR004218">
    <property type="entry name" value="GSHS_ATP-bd"/>
</dbReference>
<organism evidence="12 13">
    <name type="scientific">Thermocoleostomius sinensis A174</name>
    <dbReference type="NCBI Taxonomy" id="2016057"/>
    <lineage>
        <taxon>Bacteria</taxon>
        <taxon>Bacillati</taxon>
        <taxon>Cyanobacteriota</taxon>
        <taxon>Cyanophyceae</taxon>
        <taxon>Oculatellales</taxon>
        <taxon>Oculatellaceae</taxon>
        <taxon>Thermocoleostomius</taxon>
    </lineage>
</organism>
<keyword evidence="8" id="KW-0460">Magnesium</keyword>
<dbReference type="Gene3D" id="3.30.470.20">
    <property type="entry name" value="ATP-grasp fold, B domain"/>
    <property type="match status" value="1"/>
</dbReference>
<dbReference type="NCBIfam" id="TIGR01380">
    <property type="entry name" value="glut_syn"/>
    <property type="match status" value="1"/>
</dbReference>
<name>A0A9E9CB95_9CYAN</name>
<evidence type="ECO:0000256" key="8">
    <source>
        <dbReference type="ARBA" id="ARBA00022842"/>
    </source>
</evidence>
<dbReference type="InterPro" id="IPR004215">
    <property type="entry name" value="GSHS_N"/>
</dbReference>
<evidence type="ECO:0000256" key="5">
    <source>
        <dbReference type="ARBA" id="ARBA00022723"/>
    </source>
</evidence>
<dbReference type="NCBIfam" id="NF003573">
    <property type="entry name" value="PRK05246.1"/>
    <property type="match status" value="1"/>
</dbReference>
<dbReference type="EMBL" id="CP113797">
    <property type="protein sequence ID" value="WAL60125.1"/>
    <property type="molecule type" value="Genomic_DNA"/>
</dbReference>
<dbReference type="Pfam" id="PF02951">
    <property type="entry name" value="GSH-S_N"/>
    <property type="match status" value="1"/>
</dbReference>
<dbReference type="GO" id="GO:0004363">
    <property type="term" value="F:glutathione synthase activity"/>
    <property type="evidence" value="ECO:0007669"/>
    <property type="project" value="UniProtKB-UniRule"/>
</dbReference>
<dbReference type="RefSeq" id="WP_268609975.1">
    <property type="nucleotide sequence ID" value="NZ_CP113797.1"/>
</dbReference>
<dbReference type="Proteomes" id="UP001163152">
    <property type="component" value="Chromosome"/>
</dbReference>
<keyword evidence="4 10" id="KW-0317">Glutathione biosynthesis</keyword>
<comment type="pathway">
    <text evidence="10">Sulfur metabolism; glutathione biosynthesis; glutathione from L-cysteine and L-glutamate: step 2/2.</text>
</comment>
<evidence type="ECO:0000313" key="12">
    <source>
        <dbReference type="EMBL" id="WAL60125.1"/>
    </source>
</evidence>
<dbReference type="EC" id="6.3.2.3" evidence="10"/>
<comment type="similarity">
    <text evidence="10">Belongs to the prokaryotic GSH synthase family.</text>
</comment>
<dbReference type="SUPFAM" id="SSF52440">
    <property type="entry name" value="PreATP-grasp domain"/>
    <property type="match status" value="1"/>
</dbReference>
<dbReference type="KEGG" id="tsin:OXH18_23635"/>
<keyword evidence="6 10" id="KW-0547">Nucleotide-binding</keyword>
<dbReference type="InterPro" id="IPR016185">
    <property type="entry name" value="PreATP-grasp_dom_sf"/>
</dbReference>
<dbReference type="PROSITE" id="PS50975">
    <property type="entry name" value="ATP_GRASP"/>
    <property type="match status" value="1"/>
</dbReference>
<keyword evidence="9" id="KW-0464">Manganese</keyword>
<dbReference type="PANTHER" id="PTHR21621:SF4">
    <property type="entry name" value="GLUTATHIONE SYNTHETASE"/>
    <property type="match status" value="1"/>
</dbReference>
<dbReference type="InterPro" id="IPR011761">
    <property type="entry name" value="ATP-grasp"/>
</dbReference>
<gene>
    <name evidence="10 12" type="primary">gshB</name>
    <name evidence="12" type="ORF">OXH18_23635</name>
</gene>
<protein>
    <recommendedName>
        <fullName evidence="10">Glutathione synthetase</fullName>
        <ecNumber evidence="10">6.3.2.3</ecNumber>
    </recommendedName>
    <alternativeName>
        <fullName evidence="10">GSH synthetase</fullName>
        <shortName evidence="10">GSH-S</shortName>
        <shortName evidence="10">GSHase</shortName>
    </alternativeName>
    <alternativeName>
        <fullName evidence="10">Glutathione synthase</fullName>
    </alternativeName>
</protein>
<keyword evidence="5" id="KW-0479">Metal-binding</keyword>
<dbReference type="InterPro" id="IPR013815">
    <property type="entry name" value="ATP_grasp_subdomain_1"/>
</dbReference>
<feature type="domain" description="ATP-grasp" evidence="11">
    <location>
        <begin position="133"/>
        <end position="317"/>
    </location>
</feature>
<dbReference type="GO" id="GO:0005737">
    <property type="term" value="C:cytoplasm"/>
    <property type="evidence" value="ECO:0007669"/>
    <property type="project" value="TreeGrafter"/>
</dbReference>
<dbReference type="GO" id="GO:0005524">
    <property type="term" value="F:ATP binding"/>
    <property type="evidence" value="ECO:0007669"/>
    <property type="project" value="UniProtKB-UniRule"/>
</dbReference>
<comment type="cofactor">
    <cofactor evidence="2">
        <name>Mg(2+)</name>
        <dbReference type="ChEBI" id="CHEBI:18420"/>
    </cofactor>
</comment>
<dbReference type="Gene3D" id="3.40.50.20">
    <property type="match status" value="1"/>
</dbReference>
<dbReference type="Pfam" id="PF02955">
    <property type="entry name" value="GSH-S_ATP"/>
    <property type="match status" value="1"/>
</dbReference>
<evidence type="ECO:0000259" key="11">
    <source>
        <dbReference type="PROSITE" id="PS50975"/>
    </source>
</evidence>
<evidence type="ECO:0000256" key="4">
    <source>
        <dbReference type="ARBA" id="ARBA00022684"/>
    </source>
</evidence>
<dbReference type="AlphaFoldDB" id="A0A9E9CB95"/>
<comment type="cofactor">
    <cofactor evidence="1">
        <name>Mn(2+)</name>
        <dbReference type="ChEBI" id="CHEBI:29035"/>
    </cofactor>
</comment>
<sequence length="341" mass="37437">MKFLFIIDPIQMLDPGHDTSVALMEAAQGLGHEVWITEAQRLSVADGSAWAIAQPIELQAVELVEGRWVSVVEWFRLGESHLLPLNEMDAVFMRTDPPVTIPYLYATYILDYVDPSKTRVINSPHGLRTANEKMYALQFTNAIPTTIVSQDKQIIRKFVEQQGAAVIKPLGGKAGEGILFVEPGDRNFNSLIEISTFQGKVPVMVQQFLPAAKEGDKRIILLDGEPIGAVNRIPTGSEFRGNMAVGGRVAAVDLTDRDREICAQLAPTLQRDGLVFVGIDVIGGYLTEVNVTSPTGIREIDRLNGVSLGKQVIEWVVDRGRRESGIASRESGMEYEAGHEA</sequence>
<dbReference type="InterPro" id="IPR006284">
    <property type="entry name" value="Glut_synth_pro"/>
</dbReference>
<dbReference type="HAMAP" id="MF_00162">
    <property type="entry name" value="GSH_S"/>
    <property type="match status" value="1"/>
</dbReference>
<evidence type="ECO:0000256" key="2">
    <source>
        <dbReference type="ARBA" id="ARBA00001946"/>
    </source>
</evidence>